<protein>
    <submittedName>
        <fullName evidence="1">Uncharacterized protein</fullName>
    </submittedName>
</protein>
<gene>
    <name evidence="1" type="ORF">ACFQND_25980</name>
</gene>
<organism evidence="1 2">
    <name type="scientific">Polaromonas aquatica</name>
    <dbReference type="NCBI Taxonomy" id="332657"/>
    <lineage>
        <taxon>Bacteria</taxon>
        <taxon>Pseudomonadati</taxon>
        <taxon>Pseudomonadota</taxon>
        <taxon>Betaproteobacteria</taxon>
        <taxon>Burkholderiales</taxon>
        <taxon>Comamonadaceae</taxon>
        <taxon>Polaromonas</taxon>
    </lineage>
</organism>
<comment type="caution">
    <text evidence="1">The sequence shown here is derived from an EMBL/GenBank/DDBJ whole genome shotgun (WGS) entry which is preliminary data.</text>
</comment>
<reference evidence="2" key="1">
    <citation type="journal article" date="2019" name="Int. J. Syst. Evol. Microbiol.">
        <title>The Global Catalogue of Microorganisms (GCM) 10K type strain sequencing project: providing services to taxonomists for standard genome sequencing and annotation.</title>
        <authorList>
            <consortium name="The Broad Institute Genomics Platform"/>
            <consortium name="The Broad Institute Genome Sequencing Center for Infectious Disease"/>
            <person name="Wu L."/>
            <person name="Ma J."/>
        </authorList>
    </citation>
    <scope>NUCLEOTIDE SEQUENCE [LARGE SCALE GENOMIC DNA]</scope>
    <source>
        <strain evidence="2">CCUG 39402</strain>
    </source>
</reference>
<dbReference type="Proteomes" id="UP001596270">
    <property type="component" value="Unassembled WGS sequence"/>
</dbReference>
<accession>A0ABW1U7L6</accession>
<dbReference type="EMBL" id="JBHSRS010000084">
    <property type="protein sequence ID" value="MFC6284691.1"/>
    <property type="molecule type" value="Genomic_DNA"/>
</dbReference>
<sequence>MASNFEVTFLNLEKYVMKKSLLALAALATVGAVSAAPALWKGPIAVTVSAFAVRKISVQA</sequence>
<proteinExistence type="predicted"/>
<name>A0ABW1U7L6_9BURK</name>
<evidence type="ECO:0000313" key="1">
    <source>
        <dbReference type="EMBL" id="MFC6284691.1"/>
    </source>
</evidence>
<keyword evidence="2" id="KW-1185">Reference proteome</keyword>
<evidence type="ECO:0000313" key="2">
    <source>
        <dbReference type="Proteomes" id="UP001596270"/>
    </source>
</evidence>